<dbReference type="STRING" id="877455.Metbo_1586"/>
<evidence type="ECO:0000313" key="2">
    <source>
        <dbReference type="EMBL" id="ADZ09813.1"/>
    </source>
</evidence>
<dbReference type="EMBL" id="CP002551">
    <property type="protein sequence ID" value="ADZ09813.1"/>
    <property type="molecule type" value="Genomic_DNA"/>
</dbReference>
<dbReference type="OrthoDB" id="10802at2157"/>
<dbReference type="GeneID" id="10278043"/>
<dbReference type="eggNOG" id="arCOG05138">
    <property type="taxonomic scope" value="Archaea"/>
</dbReference>
<dbReference type="HOGENOM" id="CLU_025908_1_0_2"/>
<dbReference type="Gene3D" id="3.30.420.150">
    <property type="entry name" value="Exopolyphosphatase. Domain 2"/>
    <property type="match status" value="1"/>
</dbReference>
<name>F0T8Y5_METLA</name>
<evidence type="ECO:0000313" key="3">
    <source>
        <dbReference type="Proteomes" id="UP000007490"/>
    </source>
</evidence>
<reference evidence="2 3" key="2">
    <citation type="journal article" date="2014" name="Int. J. Syst. Evol. Microbiol.">
        <title>Methanobacterium paludis sp. nov. and a novel strain of Methanobacterium lacus isolated from northern peatlands.</title>
        <authorList>
            <person name="Cadillo-Quiroz H."/>
            <person name="Brauer S.L."/>
            <person name="Goodson N."/>
            <person name="Yavitt J.B."/>
            <person name="Zinder S.H."/>
        </authorList>
    </citation>
    <scope>NUCLEOTIDE SEQUENCE [LARGE SCALE GENOMIC DNA]</scope>
    <source>
        <strain evidence="2 3">AL-21</strain>
    </source>
</reference>
<dbReference type="AlphaFoldDB" id="F0T8Y5"/>
<evidence type="ECO:0000259" key="1">
    <source>
        <dbReference type="Pfam" id="PF02541"/>
    </source>
</evidence>
<dbReference type="CDD" id="cd24052">
    <property type="entry name" value="ASKHA_NBD_HpPPX-GppA-like"/>
    <property type="match status" value="1"/>
</dbReference>
<reference evidence="3" key="1">
    <citation type="submission" date="2011-02" db="EMBL/GenBank/DDBJ databases">
        <title>Complete sequence of Methanobacterium sp. AL-21.</title>
        <authorList>
            <consortium name="US DOE Joint Genome Institute"/>
            <person name="Lucas S."/>
            <person name="Copeland A."/>
            <person name="Lapidus A."/>
            <person name="Cheng J.-F."/>
            <person name="Goodwin L."/>
            <person name="Pitluck S."/>
            <person name="Chertkov O."/>
            <person name="Detter J.C."/>
            <person name="Han C."/>
            <person name="Tapia R."/>
            <person name="Land M."/>
            <person name="Hauser L."/>
            <person name="Kyrpides N."/>
            <person name="Ivanova N."/>
            <person name="Mikhailova N."/>
            <person name="Pagani I."/>
            <person name="Cadillo-Quiroz H."/>
            <person name="Imachi H."/>
            <person name="Zinder S."/>
            <person name="Liu W."/>
            <person name="Woyke T."/>
        </authorList>
    </citation>
    <scope>NUCLEOTIDE SEQUENCE [LARGE SCALE GENOMIC DNA]</scope>
    <source>
        <strain evidence="3">AL-21</strain>
    </source>
</reference>
<accession>F0T8Y5</accession>
<dbReference type="PANTHER" id="PTHR30005">
    <property type="entry name" value="EXOPOLYPHOSPHATASE"/>
    <property type="match status" value="1"/>
</dbReference>
<dbReference type="InterPro" id="IPR003695">
    <property type="entry name" value="Ppx_GppA_N"/>
</dbReference>
<dbReference type="SUPFAM" id="SSF53067">
    <property type="entry name" value="Actin-like ATPase domain"/>
    <property type="match status" value="2"/>
</dbReference>
<sequence length="307" mass="34555">MTVGIIDIGSNSVKLNAYRSNADAVHIIFSRKESLGLVFYVKKGILTDEGIEKLLDVLKSLKTDLDYLKIDNYRFFATASLRNIKNSAQVIQIVKDEVGIDIDLLSSSEEGELSFLGSLSSIKEDDGVLIDVGGGSVEVVPYKNREITQKYSIPVGSLKMYNQYVSNLIPTELECYKIEKRVFSELIKLGVKNDEKKEFLCTVGGSVRAIEQLMVDLKIKSKDEEFIDIKQFMELKNQLHGNTKETYNKILHVKPSRIHLLVPTLMIVIAVASYFGCEKVQVSKFSVREGYLQKKILKRCPNVTMGL</sequence>
<dbReference type="Pfam" id="PF02541">
    <property type="entry name" value="Ppx-GppA"/>
    <property type="match status" value="1"/>
</dbReference>
<proteinExistence type="predicted"/>
<gene>
    <name evidence="2" type="ordered locus">Metbo_1586</name>
</gene>
<dbReference type="Gene3D" id="3.30.420.40">
    <property type="match status" value="1"/>
</dbReference>
<dbReference type="InterPro" id="IPR043129">
    <property type="entry name" value="ATPase_NBD"/>
</dbReference>
<dbReference type="RefSeq" id="WP_013645164.1">
    <property type="nucleotide sequence ID" value="NC_015216.1"/>
</dbReference>
<organism evidence="2 3">
    <name type="scientific">Methanobacterium lacus (strain AL-21)</name>
    <dbReference type="NCBI Taxonomy" id="877455"/>
    <lineage>
        <taxon>Archaea</taxon>
        <taxon>Methanobacteriati</taxon>
        <taxon>Methanobacteriota</taxon>
        <taxon>Methanomada group</taxon>
        <taxon>Methanobacteria</taxon>
        <taxon>Methanobacteriales</taxon>
        <taxon>Methanobacteriaceae</taxon>
        <taxon>Methanobacterium</taxon>
    </lineage>
</organism>
<protein>
    <submittedName>
        <fullName evidence="2">Ppx/GppA phosphatase</fullName>
    </submittedName>
</protein>
<feature type="domain" description="Ppx/GppA phosphatase N-terminal" evidence="1">
    <location>
        <begin position="19"/>
        <end position="297"/>
    </location>
</feature>
<dbReference type="PANTHER" id="PTHR30005:SF0">
    <property type="entry name" value="RETROGRADE REGULATION PROTEIN 2"/>
    <property type="match status" value="1"/>
</dbReference>
<dbReference type="Proteomes" id="UP000007490">
    <property type="component" value="Chromosome"/>
</dbReference>
<dbReference type="InterPro" id="IPR050273">
    <property type="entry name" value="GppA/Ppx_hydrolase"/>
</dbReference>
<keyword evidence="3" id="KW-1185">Reference proteome</keyword>
<dbReference type="KEGG" id="mel:Metbo_1586"/>